<organism evidence="2 3">
    <name type="scientific">Phaseolus angularis</name>
    <name type="common">Azuki bean</name>
    <name type="synonym">Vigna angularis</name>
    <dbReference type="NCBI Taxonomy" id="3914"/>
    <lineage>
        <taxon>Eukaryota</taxon>
        <taxon>Viridiplantae</taxon>
        <taxon>Streptophyta</taxon>
        <taxon>Embryophyta</taxon>
        <taxon>Tracheophyta</taxon>
        <taxon>Spermatophyta</taxon>
        <taxon>Magnoliopsida</taxon>
        <taxon>eudicotyledons</taxon>
        <taxon>Gunneridae</taxon>
        <taxon>Pentapetalae</taxon>
        <taxon>rosids</taxon>
        <taxon>fabids</taxon>
        <taxon>Fabales</taxon>
        <taxon>Fabaceae</taxon>
        <taxon>Papilionoideae</taxon>
        <taxon>50 kb inversion clade</taxon>
        <taxon>NPAAA clade</taxon>
        <taxon>indigoferoid/millettioid clade</taxon>
        <taxon>Phaseoleae</taxon>
        <taxon>Vigna</taxon>
    </lineage>
</organism>
<evidence type="ECO:0000313" key="3">
    <source>
        <dbReference type="Proteomes" id="UP000053144"/>
    </source>
</evidence>
<dbReference type="Gramene" id="KOM54795">
    <property type="protein sequence ID" value="KOM54795"/>
    <property type="gene ID" value="LR48_Vigan10g068700"/>
</dbReference>
<feature type="compositionally biased region" description="Basic and acidic residues" evidence="1">
    <location>
        <begin position="61"/>
        <end position="78"/>
    </location>
</feature>
<proteinExistence type="predicted"/>
<evidence type="ECO:0000313" key="2">
    <source>
        <dbReference type="EMBL" id="KOM54795.1"/>
    </source>
</evidence>
<reference evidence="3" key="1">
    <citation type="journal article" date="2015" name="Proc. Natl. Acad. Sci. U.S.A.">
        <title>Genome sequencing of adzuki bean (Vigna angularis) provides insight into high starch and low fat accumulation and domestication.</title>
        <authorList>
            <person name="Yang K."/>
            <person name="Tian Z."/>
            <person name="Chen C."/>
            <person name="Luo L."/>
            <person name="Zhao B."/>
            <person name="Wang Z."/>
            <person name="Yu L."/>
            <person name="Li Y."/>
            <person name="Sun Y."/>
            <person name="Li W."/>
            <person name="Chen Y."/>
            <person name="Li Y."/>
            <person name="Zhang Y."/>
            <person name="Ai D."/>
            <person name="Zhao J."/>
            <person name="Shang C."/>
            <person name="Ma Y."/>
            <person name="Wu B."/>
            <person name="Wang M."/>
            <person name="Gao L."/>
            <person name="Sun D."/>
            <person name="Zhang P."/>
            <person name="Guo F."/>
            <person name="Wang W."/>
            <person name="Li Y."/>
            <person name="Wang J."/>
            <person name="Varshney R.K."/>
            <person name="Wang J."/>
            <person name="Ling H.Q."/>
            <person name="Wan P."/>
        </authorList>
    </citation>
    <scope>NUCLEOTIDE SEQUENCE</scope>
    <source>
        <strain evidence="3">cv. Jingnong 6</strain>
    </source>
</reference>
<sequence length="336" mass="37662">MEGSTEGRLEALKIMMEGMKVESAAVPRDLQEIMRMMRARAHINDGQSDGSQASANRNQRRREEDIGGRGREVFRDSRSSGGGESAARVHKHVGQRELLDQSLEGESQESFLGRFEGAVVVRFGEQNEGTIFERVAANKQSRTAEEYVPASNVRELPEPNRLGLQEANPRGLKEPNGRGLPKSKGRGRPEANVRGLPELYGRELSEPNGRGLKKLNVTGRPELNRLALQAANPRGLKEPNSRGLPEPNRRGRPKANSKQSLSNWPNGLTIRMKAEEGKVDGRINARERRMDFVKRWTSEQKKGLAVREAPAEERELFDALKDIKDHFLTAYNSEKR</sequence>
<protein>
    <submittedName>
        <fullName evidence="2">Uncharacterized protein</fullName>
    </submittedName>
</protein>
<gene>
    <name evidence="2" type="ORF">LR48_Vigan10g068700</name>
</gene>
<dbReference type="Proteomes" id="UP000053144">
    <property type="component" value="Chromosome 10"/>
</dbReference>
<name>A0A0L9VIA2_PHAAN</name>
<dbReference type="EMBL" id="CM003380">
    <property type="protein sequence ID" value="KOM54795.1"/>
    <property type="molecule type" value="Genomic_DNA"/>
</dbReference>
<feature type="region of interest" description="Disordered" evidence="1">
    <location>
        <begin position="42"/>
        <end position="93"/>
    </location>
</feature>
<feature type="compositionally biased region" description="Polar residues" evidence="1">
    <location>
        <begin position="45"/>
        <end position="57"/>
    </location>
</feature>
<dbReference type="AlphaFoldDB" id="A0A0L9VIA2"/>
<feature type="region of interest" description="Disordered" evidence="1">
    <location>
        <begin position="138"/>
        <end position="264"/>
    </location>
</feature>
<evidence type="ECO:0000256" key="1">
    <source>
        <dbReference type="SAM" id="MobiDB-lite"/>
    </source>
</evidence>
<accession>A0A0L9VIA2</accession>